<dbReference type="EMBL" id="JACXAE010000076">
    <property type="protein sequence ID" value="MBD2775212.1"/>
    <property type="molecule type" value="Genomic_DNA"/>
</dbReference>
<gene>
    <name evidence="2" type="ORF">ICL16_24915</name>
</gene>
<accession>A0A8J6XLE3</accession>
<evidence type="ECO:0000313" key="2">
    <source>
        <dbReference type="EMBL" id="MBD2775212.1"/>
    </source>
</evidence>
<evidence type="ECO:0000313" key="3">
    <source>
        <dbReference type="Proteomes" id="UP000629098"/>
    </source>
</evidence>
<reference evidence="2" key="1">
    <citation type="submission" date="2020-09" db="EMBL/GenBank/DDBJ databases">
        <title>Iningainema tapete sp. nov. (Scytonemataceae, Cyanobacteria) from greenhouses in central Florida (USA) produces two types of nodularin with biosynthetic potential for microcystin-LR and anabaenopeptins.</title>
        <authorList>
            <person name="Berthold D.E."/>
            <person name="Lefler F.W."/>
            <person name="Huang I.-S."/>
            <person name="Abdulla H."/>
            <person name="Zimba P.V."/>
            <person name="Laughinghouse H.D. IV."/>
        </authorList>
    </citation>
    <scope>NUCLEOTIDE SEQUENCE</scope>
    <source>
        <strain evidence="2">BLCCT55</strain>
    </source>
</reference>
<dbReference type="RefSeq" id="WP_190833299.1">
    <property type="nucleotide sequence ID" value="NZ_CAWPPI010000076.1"/>
</dbReference>
<dbReference type="AlphaFoldDB" id="A0A8J6XLE3"/>
<protein>
    <submittedName>
        <fullName evidence="2">Uncharacterized protein</fullName>
    </submittedName>
</protein>
<keyword evidence="3" id="KW-1185">Reference proteome</keyword>
<feature type="region of interest" description="Disordered" evidence="1">
    <location>
        <begin position="1"/>
        <end position="74"/>
    </location>
</feature>
<proteinExistence type="predicted"/>
<feature type="compositionally biased region" description="Basic and acidic residues" evidence="1">
    <location>
        <begin position="61"/>
        <end position="74"/>
    </location>
</feature>
<sequence length="74" mass="7811">MPSGHASHKGTSDKPNVNTSGQINVSAADKSVDPEDVLLEGATTNTTRTQEFVDFPPALERPGETETGNEKVDS</sequence>
<evidence type="ECO:0000256" key="1">
    <source>
        <dbReference type="SAM" id="MobiDB-lite"/>
    </source>
</evidence>
<comment type="caution">
    <text evidence="2">The sequence shown here is derived from an EMBL/GenBank/DDBJ whole genome shotgun (WGS) entry which is preliminary data.</text>
</comment>
<name>A0A8J6XLE3_9CYAN</name>
<feature type="compositionally biased region" description="Polar residues" evidence="1">
    <location>
        <begin position="13"/>
        <end position="25"/>
    </location>
</feature>
<dbReference type="Proteomes" id="UP000629098">
    <property type="component" value="Unassembled WGS sequence"/>
</dbReference>
<organism evidence="2 3">
    <name type="scientific">Iningainema tapete BLCC-T55</name>
    <dbReference type="NCBI Taxonomy" id="2748662"/>
    <lineage>
        <taxon>Bacteria</taxon>
        <taxon>Bacillati</taxon>
        <taxon>Cyanobacteriota</taxon>
        <taxon>Cyanophyceae</taxon>
        <taxon>Nostocales</taxon>
        <taxon>Scytonemataceae</taxon>
        <taxon>Iningainema tapete</taxon>
    </lineage>
</organism>